<reference evidence="2 3" key="1">
    <citation type="submission" date="2024-02" db="EMBL/GenBank/DDBJ databases">
        <title>Bacteria isolated from the canopy kelp, Nereocystis luetkeana.</title>
        <authorList>
            <person name="Pfister C.A."/>
            <person name="Younker I.T."/>
            <person name="Light S.H."/>
        </authorList>
    </citation>
    <scope>NUCLEOTIDE SEQUENCE [LARGE SCALE GENOMIC DNA]</scope>
    <source>
        <strain evidence="2 3">TI.1.05</strain>
    </source>
</reference>
<dbReference type="InterPro" id="IPR025948">
    <property type="entry name" value="HTH-like_dom"/>
</dbReference>
<dbReference type="Proteomes" id="UP001369082">
    <property type="component" value="Unassembled WGS sequence"/>
</dbReference>
<feature type="non-terminal residue" evidence="2">
    <location>
        <position position="136"/>
    </location>
</feature>
<name>A0ABU9GUK6_9GAMM</name>
<dbReference type="RefSeq" id="WP_341599109.1">
    <property type="nucleotide sequence ID" value="NZ_JBAKAZ010000153.1"/>
</dbReference>
<evidence type="ECO:0000313" key="3">
    <source>
        <dbReference type="Proteomes" id="UP001369082"/>
    </source>
</evidence>
<comment type="caution">
    <text evidence="2">The sequence shown here is derived from an EMBL/GenBank/DDBJ whole genome shotgun (WGS) entry which is preliminary data.</text>
</comment>
<evidence type="ECO:0000313" key="2">
    <source>
        <dbReference type="EMBL" id="MEL0630936.1"/>
    </source>
</evidence>
<sequence>ESTELICEVFEVPRASFYGFKQARKVINKQEVALRAKVNELFKLSRSAAGSRSLVMMLGEAGFNIGRFKVRRIMKDMHLISKQPGSHAYKKATVERPGIPNLLEREFNVAQPNHVWCGDITYIWAGSRWIYLAVVL</sequence>
<feature type="non-terminal residue" evidence="2">
    <location>
        <position position="1"/>
    </location>
</feature>
<organism evidence="2 3">
    <name type="scientific">Psychromonas aquatilis</name>
    <dbReference type="NCBI Taxonomy" id="2005072"/>
    <lineage>
        <taxon>Bacteria</taxon>
        <taxon>Pseudomonadati</taxon>
        <taxon>Pseudomonadota</taxon>
        <taxon>Gammaproteobacteria</taxon>
        <taxon>Alteromonadales</taxon>
        <taxon>Psychromonadaceae</taxon>
        <taxon>Psychromonas</taxon>
    </lineage>
</organism>
<feature type="domain" description="HTH-like" evidence="1">
    <location>
        <begin position="31"/>
        <end position="85"/>
    </location>
</feature>
<keyword evidence="3" id="KW-1185">Reference proteome</keyword>
<evidence type="ECO:0000259" key="1">
    <source>
        <dbReference type="Pfam" id="PF13276"/>
    </source>
</evidence>
<protein>
    <submittedName>
        <fullName evidence="2">IS3 family transposase</fullName>
    </submittedName>
</protein>
<gene>
    <name evidence="2" type="ORF">V6256_15225</name>
</gene>
<dbReference type="PANTHER" id="PTHR46889:SF4">
    <property type="entry name" value="TRANSPOSASE INSO FOR INSERTION SEQUENCE ELEMENT IS911B-RELATED"/>
    <property type="match status" value="1"/>
</dbReference>
<dbReference type="InterPro" id="IPR050900">
    <property type="entry name" value="Transposase_IS3/IS150/IS904"/>
</dbReference>
<accession>A0ABU9GUK6</accession>
<dbReference type="EMBL" id="JBAKAZ010000153">
    <property type="protein sequence ID" value="MEL0630936.1"/>
    <property type="molecule type" value="Genomic_DNA"/>
</dbReference>
<proteinExistence type="predicted"/>
<dbReference type="PANTHER" id="PTHR46889">
    <property type="entry name" value="TRANSPOSASE INSF FOR INSERTION SEQUENCE IS3B-RELATED"/>
    <property type="match status" value="1"/>
</dbReference>
<dbReference type="Pfam" id="PF13276">
    <property type="entry name" value="HTH_21"/>
    <property type="match status" value="1"/>
</dbReference>